<evidence type="ECO:0000256" key="2">
    <source>
        <dbReference type="ARBA" id="ARBA00022723"/>
    </source>
</evidence>
<feature type="signal peptide" evidence="5">
    <location>
        <begin position="1"/>
        <end position="19"/>
    </location>
</feature>
<dbReference type="InterPro" id="IPR009056">
    <property type="entry name" value="Cyt_c-like_dom"/>
</dbReference>
<dbReference type="Proteomes" id="UP001595478">
    <property type="component" value="Unassembled WGS sequence"/>
</dbReference>
<dbReference type="InterPro" id="IPR036909">
    <property type="entry name" value="Cyt_c-like_dom_sf"/>
</dbReference>
<name>A0ABV7FQG4_9ALTE</name>
<keyword evidence="8" id="KW-1185">Reference proteome</keyword>
<gene>
    <name evidence="7" type="ORF">ACFOHL_07110</name>
</gene>
<proteinExistence type="predicted"/>
<evidence type="ECO:0000256" key="1">
    <source>
        <dbReference type="ARBA" id="ARBA00022617"/>
    </source>
</evidence>
<reference evidence="8" key="1">
    <citation type="journal article" date="2019" name="Int. J. Syst. Evol. Microbiol.">
        <title>The Global Catalogue of Microorganisms (GCM) 10K type strain sequencing project: providing services to taxonomists for standard genome sequencing and annotation.</title>
        <authorList>
            <consortium name="The Broad Institute Genomics Platform"/>
            <consortium name="The Broad Institute Genome Sequencing Center for Infectious Disease"/>
            <person name="Wu L."/>
            <person name="Ma J."/>
        </authorList>
    </citation>
    <scope>NUCLEOTIDE SEQUENCE [LARGE SCALE GENOMIC DNA]</scope>
    <source>
        <strain evidence="8">KCTC 52473</strain>
    </source>
</reference>
<evidence type="ECO:0000256" key="4">
    <source>
        <dbReference type="PROSITE-ProRule" id="PRU00433"/>
    </source>
</evidence>
<feature type="domain" description="Cytochrome c" evidence="6">
    <location>
        <begin position="18"/>
        <end position="100"/>
    </location>
</feature>
<feature type="chain" id="PRO_5046399000" evidence="5">
    <location>
        <begin position="20"/>
        <end position="296"/>
    </location>
</feature>
<evidence type="ECO:0000259" key="6">
    <source>
        <dbReference type="PROSITE" id="PS51007"/>
    </source>
</evidence>
<dbReference type="PROSITE" id="PS51007">
    <property type="entry name" value="CYTC"/>
    <property type="match status" value="1"/>
</dbReference>
<accession>A0ABV7FQG4</accession>
<evidence type="ECO:0000256" key="3">
    <source>
        <dbReference type="ARBA" id="ARBA00023004"/>
    </source>
</evidence>
<keyword evidence="5" id="KW-0732">Signal</keyword>
<dbReference type="EMBL" id="JBHRSW010000010">
    <property type="protein sequence ID" value="MFC3121385.1"/>
    <property type="molecule type" value="Genomic_DNA"/>
</dbReference>
<keyword evidence="1 4" id="KW-0349">Heme</keyword>
<dbReference type="Gene3D" id="1.10.760.10">
    <property type="entry name" value="Cytochrome c-like domain"/>
    <property type="match status" value="1"/>
</dbReference>
<dbReference type="SUPFAM" id="SSF46626">
    <property type="entry name" value="Cytochrome c"/>
    <property type="match status" value="1"/>
</dbReference>
<sequence length="296" mass="33397">MGKTYLTSLLLLCVSQAFANEQGKSAYEANCKACHALNEMTVGPSIKEIQSLYPKEKQAEFLSWTKVPGKKRQDAIQMPAMSHLDDDSITDIFNYLHSLKAVKKKKSNKRHNFTFTPPPPTYPYYKRAYMPFASPAAIAIVFSPELGLSWDATTCRLRYIYHSKQFFLSGENNKDKLKDDLVYQETAAHFWSFSEGNTLEFVGYRLVNTLPQFIYQIGEVNIIESYALGETPLSITRQFTLSGHDKAVSLDLSTAPPSIDGGKVELRASKGKIVKNKLILSKEEANEFVINMRVVK</sequence>
<dbReference type="RefSeq" id="WP_376919523.1">
    <property type="nucleotide sequence ID" value="NZ_JBHRSW010000010.1"/>
</dbReference>
<dbReference type="Pfam" id="PF00034">
    <property type="entry name" value="Cytochrom_C"/>
    <property type="match status" value="1"/>
</dbReference>
<evidence type="ECO:0000313" key="8">
    <source>
        <dbReference type="Proteomes" id="UP001595478"/>
    </source>
</evidence>
<evidence type="ECO:0000313" key="7">
    <source>
        <dbReference type="EMBL" id="MFC3121385.1"/>
    </source>
</evidence>
<keyword evidence="2 4" id="KW-0479">Metal-binding</keyword>
<keyword evidence="3 4" id="KW-0408">Iron</keyword>
<protein>
    <submittedName>
        <fullName evidence="7">C-type cytochrome</fullName>
    </submittedName>
</protein>
<organism evidence="7 8">
    <name type="scientific">Agaribacter flavus</name>
    <dbReference type="NCBI Taxonomy" id="1902781"/>
    <lineage>
        <taxon>Bacteria</taxon>
        <taxon>Pseudomonadati</taxon>
        <taxon>Pseudomonadota</taxon>
        <taxon>Gammaproteobacteria</taxon>
        <taxon>Alteromonadales</taxon>
        <taxon>Alteromonadaceae</taxon>
        <taxon>Agaribacter</taxon>
    </lineage>
</organism>
<comment type="caution">
    <text evidence="7">The sequence shown here is derived from an EMBL/GenBank/DDBJ whole genome shotgun (WGS) entry which is preliminary data.</text>
</comment>
<evidence type="ECO:0000256" key="5">
    <source>
        <dbReference type="SAM" id="SignalP"/>
    </source>
</evidence>